<proteinExistence type="predicted"/>
<feature type="region of interest" description="Disordered" evidence="2">
    <location>
        <begin position="1"/>
        <end position="47"/>
    </location>
</feature>
<dbReference type="Proteomes" id="UP001197093">
    <property type="component" value="Unassembled WGS sequence"/>
</dbReference>
<feature type="compositionally biased region" description="Acidic residues" evidence="2">
    <location>
        <begin position="798"/>
        <end position="808"/>
    </location>
</feature>
<accession>A0AAD4EVL0</accession>
<feature type="compositionally biased region" description="Low complexity" evidence="2">
    <location>
        <begin position="714"/>
        <end position="732"/>
    </location>
</feature>
<feature type="compositionally biased region" description="Basic and acidic residues" evidence="2">
    <location>
        <begin position="622"/>
        <end position="631"/>
    </location>
</feature>
<evidence type="ECO:0000313" key="4">
    <source>
        <dbReference type="Proteomes" id="UP001197093"/>
    </source>
</evidence>
<evidence type="ECO:0000256" key="2">
    <source>
        <dbReference type="SAM" id="MobiDB-lite"/>
    </source>
</evidence>
<feature type="compositionally biased region" description="Polar residues" evidence="2">
    <location>
        <begin position="697"/>
        <end position="707"/>
    </location>
</feature>
<feature type="region of interest" description="Disordered" evidence="2">
    <location>
        <begin position="116"/>
        <end position="135"/>
    </location>
</feature>
<comment type="caution">
    <text evidence="3">The sequence shown here is derived from an EMBL/GenBank/DDBJ whole genome shotgun (WGS) entry which is preliminary data.</text>
</comment>
<feature type="region of interest" description="Disordered" evidence="2">
    <location>
        <begin position="262"/>
        <end position="281"/>
    </location>
</feature>
<evidence type="ECO:0000313" key="3">
    <source>
        <dbReference type="EMBL" id="KAG7288171.1"/>
    </source>
</evidence>
<reference evidence="3" key="1">
    <citation type="submission" date="2023-02" db="EMBL/GenBank/DDBJ databases">
        <authorList>
            <person name="Palmer J.M."/>
        </authorList>
    </citation>
    <scope>NUCLEOTIDE SEQUENCE</scope>
    <source>
        <strain evidence="3">FW57</strain>
    </source>
</reference>
<dbReference type="AlphaFoldDB" id="A0AAD4EVL0"/>
<dbReference type="PANTHER" id="PTHR13037">
    <property type="entry name" value="FORMIN"/>
    <property type="match status" value="1"/>
</dbReference>
<gene>
    <name evidence="3" type="ORF">NEMBOFW57_007696</name>
</gene>
<dbReference type="PANTHER" id="PTHR13037:SF24">
    <property type="entry name" value="POLYCOMB PROTEIN PCL-RELATED"/>
    <property type="match status" value="1"/>
</dbReference>
<feature type="region of interest" description="Disordered" evidence="2">
    <location>
        <begin position="568"/>
        <end position="631"/>
    </location>
</feature>
<feature type="region of interest" description="Disordered" evidence="2">
    <location>
        <begin position="665"/>
        <end position="742"/>
    </location>
</feature>
<feature type="compositionally biased region" description="Low complexity" evidence="2">
    <location>
        <begin position="27"/>
        <end position="47"/>
    </location>
</feature>
<keyword evidence="1" id="KW-0945">Host-virus interaction</keyword>
<keyword evidence="4" id="KW-1185">Reference proteome</keyword>
<protein>
    <submittedName>
        <fullName evidence="3">Uncharacterized protein</fullName>
    </submittedName>
</protein>
<dbReference type="EMBL" id="JAHCVI010000003">
    <property type="protein sequence ID" value="KAG7288171.1"/>
    <property type="molecule type" value="Genomic_DNA"/>
</dbReference>
<organism evidence="3 4">
    <name type="scientific">Staphylotrichum longicolle</name>
    <dbReference type="NCBI Taxonomy" id="669026"/>
    <lineage>
        <taxon>Eukaryota</taxon>
        <taxon>Fungi</taxon>
        <taxon>Dikarya</taxon>
        <taxon>Ascomycota</taxon>
        <taxon>Pezizomycotina</taxon>
        <taxon>Sordariomycetes</taxon>
        <taxon>Sordariomycetidae</taxon>
        <taxon>Sordariales</taxon>
        <taxon>Chaetomiaceae</taxon>
        <taxon>Staphylotrichum</taxon>
    </lineage>
</organism>
<feature type="region of interest" description="Disordered" evidence="2">
    <location>
        <begin position="754"/>
        <end position="808"/>
    </location>
</feature>
<sequence length="808" mass="86758">MPGKKRPGSGADGGRDNDPPSSPSQPQPATKKPSKTKAAQQQPQVLLPPEILETIANANYNTPRPRPIDPAVFFDLVKIRRLVDEATNLAVRAASGVATIGQRGLTGAAHHAAALGLGFGQRPPPQTKLSPERRHRMREQATQKLVEAYRLDEIACSVATMQSASALEDVASLVLQRNPQDADAKYVHFFHEKIPSRQLVECTSLTPLDEIVTAKPSDPARLRTRAMVRVFKGDYQGAVDDLTEALKLDRLSRLTHKGSRLETQLVLRQQPPPTNRRQPDVILKEEDQPSSLEMQLLFQRAGVYLGIACCHAAAALSVDSGAKKAHANGCATQAVETQPEPSPEEKDAQRRMVEARKLVRLNAKRALRDFMAFLAHFEYSPDLPIEVAEDFTRKVNSAVNGARAPRSQSYPSGLARPLPATMRRRGRLTAFTRYQSSSLLHPVPAPYPSTEPLPPTRALPPAPGPLQTTTETLTCHPLLTDGLHALLLCHCLIQTSPKELLRHAYMAARLARLADGYPVFQSSRCPARSDWIDVLRASGNWIQLPEAWEELCAPAPLALFESAGNGATPVPLLPPPRPTKALPAPGHDSAPATPDPPTAAPAEPDKESKALVRPQLALETPSDDRTAEEPSLRLAIRARQLRAERDYRLDSAVNALDAKLLREALTGPSDDTTPPNPAGATPTTSPQAIEAEPASLPSATTVSSNKTPAKFSSRAPAAVPAARRRATQAPIADEGREYPAASDRASVIARWVCEAPPPSAGDGSGGEGVRKRRKKPVKKTVGGLAGLEGKPDGGVGEGDGDGGDVSPD</sequence>
<evidence type="ECO:0000256" key="1">
    <source>
        <dbReference type="ARBA" id="ARBA00022581"/>
    </source>
</evidence>
<name>A0AAD4EVL0_9PEZI</name>